<proteinExistence type="predicted"/>
<dbReference type="AlphaFoldDB" id="A0A951U8Y2"/>
<gene>
    <name evidence="1" type="ORF">KME25_07600</name>
</gene>
<dbReference type="Proteomes" id="UP000753908">
    <property type="component" value="Unassembled WGS sequence"/>
</dbReference>
<reference evidence="1" key="1">
    <citation type="submission" date="2021-05" db="EMBL/GenBank/DDBJ databases">
        <authorList>
            <person name="Pietrasiak N."/>
            <person name="Ward R."/>
            <person name="Stajich J.E."/>
            <person name="Kurbessoian T."/>
        </authorList>
    </citation>
    <scope>NUCLEOTIDE SEQUENCE</scope>
    <source>
        <strain evidence="1">CPER-KK1</strain>
    </source>
</reference>
<organism evidence="1 2">
    <name type="scientific">Symplocastrum torsivum CPER-KK1</name>
    <dbReference type="NCBI Taxonomy" id="450513"/>
    <lineage>
        <taxon>Bacteria</taxon>
        <taxon>Bacillati</taxon>
        <taxon>Cyanobacteriota</taxon>
        <taxon>Cyanophyceae</taxon>
        <taxon>Oscillatoriophycideae</taxon>
        <taxon>Oscillatoriales</taxon>
        <taxon>Microcoleaceae</taxon>
        <taxon>Symplocastrum</taxon>
    </lineage>
</organism>
<evidence type="ECO:0000313" key="1">
    <source>
        <dbReference type="EMBL" id="MBW4544290.1"/>
    </source>
</evidence>
<sequence length="72" mass="7749">MTSQMGGDAVAVVADATVFDQVNAVAVRAIQVFGRLDTWVHAAAVNLYATFEQIALNKKVRAKVLQVFLSRG</sequence>
<name>A0A951U8Y2_9CYAN</name>
<evidence type="ECO:0000313" key="2">
    <source>
        <dbReference type="Proteomes" id="UP000753908"/>
    </source>
</evidence>
<dbReference type="Gene3D" id="3.40.50.720">
    <property type="entry name" value="NAD(P)-binding Rossmann-like Domain"/>
    <property type="match status" value="1"/>
</dbReference>
<reference evidence="1" key="2">
    <citation type="journal article" date="2022" name="Microbiol. Resour. Announc.">
        <title>Metagenome Sequencing to Explore Phylogenomics of Terrestrial Cyanobacteria.</title>
        <authorList>
            <person name="Ward R.D."/>
            <person name="Stajich J.E."/>
            <person name="Johansen J.R."/>
            <person name="Huntemann M."/>
            <person name="Clum A."/>
            <person name="Foster B."/>
            <person name="Foster B."/>
            <person name="Roux S."/>
            <person name="Palaniappan K."/>
            <person name="Varghese N."/>
            <person name="Mukherjee S."/>
            <person name="Reddy T.B.K."/>
            <person name="Daum C."/>
            <person name="Copeland A."/>
            <person name="Chen I.A."/>
            <person name="Ivanova N.N."/>
            <person name="Kyrpides N.C."/>
            <person name="Shapiro N."/>
            <person name="Eloe-Fadrosh E.A."/>
            <person name="Pietrasiak N."/>
        </authorList>
    </citation>
    <scope>NUCLEOTIDE SEQUENCE</scope>
    <source>
        <strain evidence="1">CPER-KK1</strain>
    </source>
</reference>
<dbReference type="EMBL" id="JAHHIF010000008">
    <property type="protein sequence ID" value="MBW4544290.1"/>
    <property type="molecule type" value="Genomic_DNA"/>
</dbReference>
<dbReference type="SUPFAM" id="SSF51735">
    <property type="entry name" value="NAD(P)-binding Rossmann-fold domains"/>
    <property type="match status" value="1"/>
</dbReference>
<comment type="caution">
    <text evidence="1">The sequence shown here is derived from an EMBL/GenBank/DDBJ whole genome shotgun (WGS) entry which is preliminary data.</text>
</comment>
<dbReference type="InterPro" id="IPR036291">
    <property type="entry name" value="NAD(P)-bd_dom_sf"/>
</dbReference>
<accession>A0A951U8Y2</accession>
<protein>
    <submittedName>
        <fullName evidence="1">Uncharacterized protein</fullName>
    </submittedName>
</protein>